<comment type="similarity">
    <text evidence="3">Belongs to the gas vesicle GvpA family.</text>
</comment>
<feature type="compositionally biased region" description="Acidic residues" evidence="4">
    <location>
        <begin position="123"/>
        <end position="170"/>
    </location>
</feature>
<accession>A0ABD5RRF6</accession>
<name>A0ABD5RRF6_9EURY</name>
<dbReference type="Pfam" id="PF00741">
    <property type="entry name" value="Gas_vesicle"/>
    <property type="match status" value="1"/>
</dbReference>
<dbReference type="GO" id="GO:0031411">
    <property type="term" value="C:gas vesicle"/>
    <property type="evidence" value="ECO:0007669"/>
    <property type="project" value="UniProtKB-SubCell"/>
</dbReference>
<dbReference type="PANTHER" id="PTHR35344:SF4">
    <property type="entry name" value="GAS VESICLE PROTEIN A1"/>
    <property type="match status" value="1"/>
</dbReference>
<dbReference type="PANTHER" id="PTHR35344">
    <property type="entry name" value="GAS VESICLE STRUCTURAL PROTEIN 2-RELATED"/>
    <property type="match status" value="1"/>
</dbReference>
<evidence type="ECO:0000256" key="4">
    <source>
        <dbReference type="SAM" id="MobiDB-lite"/>
    </source>
</evidence>
<feature type="compositionally biased region" description="Basic and acidic residues" evidence="4">
    <location>
        <begin position="79"/>
        <end position="94"/>
    </location>
</feature>
<evidence type="ECO:0000256" key="1">
    <source>
        <dbReference type="ARBA" id="ARBA00022987"/>
    </source>
</evidence>
<feature type="region of interest" description="Disordered" evidence="4">
    <location>
        <begin position="1"/>
        <end position="24"/>
    </location>
</feature>
<gene>
    <name evidence="5" type="primary">gvpJ</name>
    <name evidence="5" type="ORF">ACFPYI_15865</name>
</gene>
<dbReference type="NCBIfam" id="NF046090">
    <property type="entry name" value="halo_gas_GvpJ"/>
    <property type="match status" value="1"/>
</dbReference>
<dbReference type="PROSITE" id="PS00234">
    <property type="entry name" value="GAS_VESICLE_A_1"/>
    <property type="match status" value="1"/>
</dbReference>
<sequence length="201" mass="20992">MPEDDDTTRPNRKTRTPGPTREGDSLADVVELLLDKGVVINADIAVSVGETELLGIHIRAALASFETAAKYGLQFPDGTDAKRIEEASGRKPIEEGEEVDGDGAPISVRSPSRGGVSGRPRADEDEEDPDSAAEAVEEVAETVADETAGDGDESSDETDAAESETTENESAEGAPAENDADSEDESGDEAETESPEADDAD</sequence>
<organism evidence="5 6">
    <name type="scientific">Halomarina salina</name>
    <dbReference type="NCBI Taxonomy" id="1872699"/>
    <lineage>
        <taxon>Archaea</taxon>
        <taxon>Methanobacteriati</taxon>
        <taxon>Methanobacteriota</taxon>
        <taxon>Stenosarchaea group</taxon>
        <taxon>Halobacteria</taxon>
        <taxon>Halobacteriales</taxon>
        <taxon>Natronomonadaceae</taxon>
        <taxon>Halomarina</taxon>
    </lineage>
</organism>
<dbReference type="InterPro" id="IPR000638">
    <property type="entry name" value="Gas-vesicle_GvpA-like"/>
</dbReference>
<reference evidence="5 6" key="1">
    <citation type="journal article" date="2019" name="Int. J. Syst. Evol. Microbiol.">
        <title>The Global Catalogue of Microorganisms (GCM) 10K type strain sequencing project: providing services to taxonomists for standard genome sequencing and annotation.</title>
        <authorList>
            <consortium name="The Broad Institute Genomics Platform"/>
            <consortium name="The Broad Institute Genome Sequencing Center for Infectious Disease"/>
            <person name="Wu L."/>
            <person name="Ma J."/>
        </authorList>
    </citation>
    <scope>NUCLEOTIDE SEQUENCE [LARGE SCALE GENOMIC DNA]</scope>
    <source>
        <strain evidence="5 6">CGMCC 1.12543</strain>
    </source>
</reference>
<evidence type="ECO:0000313" key="6">
    <source>
        <dbReference type="Proteomes" id="UP001596099"/>
    </source>
</evidence>
<dbReference type="RefSeq" id="WP_282594484.1">
    <property type="nucleotide sequence ID" value="NZ_JALLGW010000001.1"/>
</dbReference>
<dbReference type="InterPro" id="IPR018493">
    <property type="entry name" value="GvpA-like_CS"/>
</dbReference>
<feature type="compositionally biased region" description="Acidic residues" evidence="4">
    <location>
        <begin position="178"/>
        <end position="201"/>
    </location>
</feature>
<comment type="caution">
    <text evidence="5">The sequence shown here is derived from an EMBL/GenBank/DDBJ whole genome shotgun (WGS) entry which is preliminary data.</text>
</comment>
<proteinExistence type="inferred from homology"/>
<dbReference type="EMBL" id="JBHSQH010000001">
    <property type="protein sequence ID" value="MFC5972814.1"/>
    <property type="molecule type" value="Genomic_DNA"/>
</dbReference>
<dbReference type="PROSITE" id="PS00669">
    <property type="entry name" value="GAS_VESICLE_A_2"/>
    <property type="match status" value="1"/>
</dbReference>
<comment type="subcellular location">
    <subcellularLocation>
        <location evidence="2">Gas vesicle</location>
    </subcellularLocation>
</comment>
<dbReference type="Proteomes" id="UP001596099">
    <property type="component" value="Unassembled WGS sequence"/>
</dbReference>
<dbReference type="InterPro" id="IPR050530">
    <property type="entry name" value="GvpA"/>
</dbReference>
<evidence type="ECO:0000256" key="3">
    <source>
        <dbReference type="ARBA" id="ARBA00035646"/>
    </source>
</evidence>
<feature type="region of interest" description="Disordered" evidence="4">
    <location>
        <begin position="73"/>
        <end position="201"/>
    </location>
</feature>
<protein>
    <submittedName>
        <fullName evidence="5">Gas vesicle protein GvpJ</fullName>
    </submittedName>
</protein>
<evidence type="ECO:0000313" key="5">
    <source>
        <dbReference type="EMBL" id="MFC5972814.1"/>
    </source>
</evidence>
<keyword evidence="1" id="KW-0304">Gas vesicle</keyword>
<dbReference type="AlphaFoldDB" id="A0ABD5RRF6"/>
<keyword evidence="6" id="KW-1185">Reference proteome</keyword>
<evidence type="ECO:0000256" key="2">
    <source>
        <dbReference type="ARBA" id="ARBA00035108"/>
    </source>
</evidence>